<dbReference type="InterPro" id="IPR004014">
    <property type="entry name" value="ATPase_P-typ_cation-transptr_N"/>
</dbReference>
<comment type="catalytic activity">
    <reaction evidence="15 16">
        <text>Ca(2+)(in) + ATP + H2O = Ca(2+)(out) + ADP + phosphate + H(+)</text>
        <dbReference type="Rhea" id="RHEA:18105"/>
        <dbReference type="ChEBI" id="CHEBI:15377"/>
        <dbReference type="ChEBI" id="CHEBI:15378"/>
        <dbReference type="ChEBI" id="CHEBI:29108"/>
        <dbReference type="ChEBI" id="CHEBI:30616"/>
        <dbReference type="ChEBI" id="CHEBI:43474"/>
        <dbReference type="ChEBI" id="CHEBI:456216"/>
        <dbReference type="EC" id="7.2.2.10"/>
    </reaction>
</comment>
<feature type="transmembrane region" description="Helical" evidence="16">
    <location>
        <begin position="84"/>
        <end position="103"/>
    </location>
</feature>
<dbReference type="InterPro" id="IPR023299">
    <property type="entry name" value="ATPase_P-typ_cyto_dom_N"/>
</dbReference>
<protein>
    <recommendedName>
        <fullName evidence="16">Calcium-transporting ATPase</fullName>
        <ecNumber evidence="16">7.2.2.10</ecNumber>
    </recommendedName>
</protein>
<dbReference type="PRINTS" id="PR00119">
    <property type="entry name" value="CATATPASE"/>
</dbReference>
<dbReference type="NCBIfam" id="TIGR01517">
    <property type="entry name" value="ATPase-IIB_Ca"/>
    <property type="match status" value="1"/>
</dbReference>
<dbReference type="SFLD" id="SFLDG00002">
    <property type="entry name" value="C1.7:_P-type_atpase_like"/>
    <property type="match status" value="1"/>
</dbReference>
<dbReference type="PANTHER" id="PTHR24093:SF369">
    <property type="entry name" value="CALCIUM-TRANSPORTING ATPASE"/>
    <property type="match status" value="1"/>
</dbReference>
<feature type="transmembrane region" description="Helical" evidence="16">
    <location>
        <begin position="750"/>
        <end position="772"/>
    </location>
</feature>
<keyword evidence="8 16" id="KW-0106">Calcium</keyword>
<evidence type="ECO:0000256" key="14">
    <source>
        <dbReference type="ARBA" id="ARBA00023136"/>
    </source>
</evidence>
<keyword evidence="5 16" id="KW-0812">Transmembrane</keyword>
<dbReference type="InterPro" id="IPR006408">
    <property type="entry name" value="P-type_ATPase_IIB"/>
</dbReference>
<dbReference type="Gene3D" id="3.40.50.1000">
    <property type="entry name" value="HAD superfamily/HAD-like"/>
    <property type="match status" value="1"/>
</dbReference>
<sequence>MGSSPYGVEPAELFAINSEKDSEALNGKLGGVAGLAAKLNSDIKAGLTAEAADASRQHFGANTYRQVPPKSFFRILAEGYKDPVILLLCAAALLSTVLGAAIPEERHEGKWIEGIAIWVAIFLVTFVSAINDFQKDLQFRKLNAQKDVIEVKVLRGGDTRLVRNSDVVVGDLLLLDTGDKIIADGLVVDSYGLVVDEASLTGESDPIKKHAEDPWCRSGTQVSEGSGKMLVTAVGDASEWGNTISLVTSSGDEQTPLQEKLGHVAATVGKIGGSVAATCFVALLIKWCVINRGFPLSKINDNGPVQFFLYSVTIIVVAIPEGLPLAVTMALAYSMKKMMKDQNFVRVLAACETMGGATAICSDKTGTLTENRMTVTEGWFAGVKLDHAPNPEEVPGEVRSLLELNFALNSKAFLIEHSKDLVDFVGNRTECALLMLSRKWGSDYKALRDTHQPKIEQRLGKALRDTHQPKIEQMYQFTSAKKMASVLLRTSPDSLLLLNKGAAEWVLAKCSSIAVTDSSGKMSSQLLDDASRAQLMDTVVGMASRGLRCICLASRELPAEDAARAVNFFEDSANLDVNMTALAVVGIKDPVRAEVPAAVATCQKAGIVVRMVTGDNIHTARHIARECGILSQDGIALEGPDFRNMPIHDLLPLLPKLQVLARSSPEDKLTLVSLLKHHGEVVAVTGDGTNDAPALKESDVGLAMGIAGTEVAKEAADIVILDDNFSSIVKSVLWGRSVFTSIRKFLQFQLTVNFVALIVSFVGAMVGGRMPLNVLQLLWVNLIMDTMGALALATETPSPKLLDEKPAGRSEPLINGKMFKHILLQGFYQLFWMFLFLYGLPTLVPQRYAFTTPCQLYTPDFCTNSVAIQQLGMAPADAARYCSYVSSCSLPCSSSSSSSVCPLGDAAAVAADPAAAICKGQAGCSDYDTFKGLQSALERRLQQQRDKDFLRVASVLFNTFIFAQIFNLVVSRRINDEYNFVEGLHKSTLFLVILAIIVFCQTMIMNFLGFFFKVQPLTWQEWLFTIAIGAGAMLWSTAVRFLSRNISCGQLSIFTAIGNRLARMNQVTSKQMAASHAVYDGPGSLQMSVHDAVALARGKAAAAESAEVEAEKAAEGKKGGGWLKGKGKREARQYERTISGRSDSAASLN</sequence>
<keyword evidence="13 16" id="KW-0406">Ion transport</keyword>
<dbReference type="Pfam" id="PF13246">
    <property type="entry name" value="Cation_ATPase"/>
    <property type="match status" value="1"/>
</dbReference>
<dbReference type="PANTHER" id="PTHR24093">
    <property type="entry name" value="CATION TRANSPORTING ATPASE"/>
    <property type="match status" value="1"/>
</dbReference>
<comment type="similarity">
    <text evidence="2 16">Belongs to the cation transport ATPase (P-type) (TC 3.A.3) family. Type IIB subfamily.</text>
</comment>
<evidence type="ECO:0000313" key="20">
    <source>
        <dbReference type="Proteomes" id="UP001244341"/>
    </source>
</evidence>
<evidence type="ECO:0000256" key="5">
    <source>
        <dbReference type="ARBA" id="ARBA00022692"/>
    </source>
</evidence>
<dbReference type="NCBIfam" id="TIGR01494">
    <property type="entry name" value="ATPase_P-type"/>
    <property type="match status" value="2"/>
</dbReference>
<proteinExistence type="inferred from homology"/>
<dbReference type="InterPro" id="IPR018303">
    <property type="entry name" value="ATPase_P-typ_P_site"/>
</dbReference>
<dbReference type="Pfam" id="PF00690">
    <property type="entry name" value="Cation_ATPase_N"/>
    <property type="match status" value="1"/>
</dbReference>
<dbReference type="InterPro" id="IPR001757">
    <property type="entry name" value="P_typ_ATPase"/>
</dbReference>
<comment type="caution">
    <text evidence="16">Lacks conserved residue(s) required for the propagation of feature annotation.</text>
</comment>
<comment type="subcellular location">
    <subcellularLocation>
        <location evidence="1">Endomembrane system</location>
        <topology evidence="1">Multi-pass membrane protein</topology>
    </subcellularLocation>
    <subcellularLocation>
        <location evidence="16">Membrane</location>
        <topology evidence="16">Multi-pass membrane protein</topology>
    </subcellularLocation>
</comment>
<evidence type="ECO:0000256" key="16">
    <source>
        <dbReference type="RuleBase" id="RU361146"/>
    </source>
</evidence>
<organism evidence="19 20">
    <name type="scientific">Tetradesmus obliquus</name>
    <name type="common">Green alga</name>
    <name type="synonym">Acutodesmus obliquus</name>
    <dbReference type="NCBI Taxonomy" id="3088"/>
    <lineage>
        <taxon>Eukaryota</taxon>
        <taxon>Viridiplantae</taxon>
        <taxon>Chlorophyta</taxon>
        <taxon>core chlorophytes</taxon>
        <taxon>Chlorophyceae</taxon>
        <taxon>CS clade</taxon>
        <taxon>Sphaeropleales</taxon>
        <taxon>Scenedesmaceae</taxon>
        <taxon>Tetradesmus</taxon>
    </lineage>
</organism>
<evidence type="ECO:0000256" key="15">
    <source>
        <dbReference type="ARBA" id="ARBA00048694"/>
    </source>
</evidence>
<keyword evidence="10" id="KW-0460">Magnesium</keyword>
<dbReference type="Proteomes" id="UP001244341">
    <property type="component" value="Chromosome 14b"/>
</dbReference>
<evidence type="ECO:0000256" key="13">
    <source>
        <dbReference type="ARBA" id="ARBA00023065"/>
    </source>
</evidence>
<dbReference type="InterPro" id="IPR008250">
    <property type="entry name" value="ATPase_P-typ_transduc_dom_A_sf"/>
</dbReference>
<feature type="transmembrane region" description="Helical" evidence="16">
    <location>
        <begin position="822"/>
        <end position="840"/>
    </location>
</feature>
<accession>A0ABY8UJX7</accession>
<evidence type="ECO:0000256" key="1">
    <source>
        <dbReference type="ARBA" id="ARBA00004127"/>
    </source>
</evidence>
<dbReference type="InterPro" id="IPR023214">
    <property type="entry name" value="HAD_sf"/>
</dbReference>
<dbReference type="CDD" id="cd02081">
    <property type="entry name" value="P-type_ATPase_Ca_PMCA-like"/>
    <property type="match status" value="1"/>
</dbReference>
<keyword evidence="6" id="KW-0479">Metal-binding</keyword>
<evidence type="ECO:0000256" key="12">
    <source>
        <dbReference type="ARBA" id="ARBA00022989"/>
    </source>
</evidence>
<keyword evidence="14 16" id="KW-0472">Membrane</keyword>
<dbReference type="Pfam" id="PF00689">
    <property type="entry name" value="Cation_ATPase_C"/>
    <property type="match status" value="1"/>
</dbReference>
<dbReference type="SUPFAM" id="SSF56784">
    <property type="entry name" value="HAD-like"/>
    <property type="match status" value="1"/>
</dbReference>
<evidence type="ECO:0000256" key="4">
    <source>
        <dbReference type="ARBA" id="ARBA00022568"/>
    </source>
</evidence>
<gene>
    <name evidence="19" type="ORF">OEZ85_004214</name>
</gene>
<evidence type="ECO:0000256" key="11">
    <source>
        <dbReference type="ARBA" id="ARBA00022967"/>
    </source>
</evidence>
<keyword evidence="11" id="KW-1278">Translocase</keyword>
<evidence type="ECO:0000259" key="18">
    <source>
        <dbReference type="SMART" id="SM00831"/>
    </source>
</evidence>
<evidence type="ECO:0000256" key="2">
    <source>
        <dbReference type="ARBA" id="ARBA00006124"/>
    </source>
</evidence>
<dbReference type="Gene3D" id="2.70.150.10">
    <property type="entry name" value="Calcium-transporting ATPase, cytoplasmic transduction domain A"/>
    <property type="match status" value="1"/>
</dbReference>
<keyword evidence="12 16" id="KW-1133">Transmembrane helix</keyword>
<reference evidence="19 20" key="1">
    <citation type="submission" date="2023-05" db="EMBL/GenBank/DDBJ databases">
        <title>A 100% complete, gapless, phased diploid assembly of the Scenedesmus obliquus UTEX 3031 genome.</title>
        <authorList>
            <person name="Biondi T.C."/>
            <person name="Hanschen E.R."/>
            <person name="Kwon T."/>
            <person name="Eng W."/>
            <person name="Kruse C.P.S."/>
            <person name="Koehler S.I."/>
            <person name="Kunde Y."/>
            <person name="Gleasner C.D."/>
            <person name="You Mak K.T."/>
            <person name="Polle J."/>
            <person name="Hovde B.T."/>
            <person name="Starkenburg S.R."/>
        </authorList>
    </citation>
    <scope>NUCLEOTIDE SEQUENCE [LARGE SCALE GENOMIC DNA]</scope>
    <source>
        <strain evidence="19 20">DOE0152z</strain>
    </source>
</reference>
<feature type="compositionally biased region" description="Basic and acidic residues" evidence="17">
    <location>
        <begin position="1109"/>
        <end position="1118"/>
    </location>
</feature>
<feature type="transmembrane region" description="Helical" evidence="16">
    <location>
        <begin position="115"/>
        <end position="133"/>
    </location>
</feature>
<keyword evidence="20" id="KW-1185">Reference proteome</keyword>
<name>A0ABY8UJX7_TETOB</name>
<dbReference type="Pfam" id="PF08282">
    <property type="entry name" value="Hydrolase_3"/>
    <property type="match status" value="1"/>
</dbReference>
<keyword evidence="9 16" id="KW-0067">ATP-binding</keyword>
<evidence type="ECO:0000256" key="10">
    <source>
        <dbReference type="ARBA" id="ARBA00022842"/>
    </source>
</evidence>
<dbReference type="InterPro" id="IPR059000">
    <property type="entry name" value="ATPase_P-type_domA"/>
</dbReference>
<dbReference type="EC" id="7.2.2.10" evidence="16"/>
<dbReference type="PRINTS" id="PR00120">
    <property type="entry name" value="HATPASE"/>
</dbReference>
<feature type="transmembrane region" description="Helical" evidence="16">
    <location>
        <begin position="307"/>
        <end position="333"/>
    </location>
</feature>
<evidence type="ECO:0000256" key="3">
    <source>
        <dbReference type="ARBA" id="ARBA00022448"/>
    </source>
</evidence>
<keyword evidence="7 16" id="KW-0547">Nucleotide-binding</keyword>
<dbReference type="SUPFAM" id="SSF81653">
    <property type="entry name" value="Calcium ATPase, transduction domain A"/>
    <property type="match status" value="1"/>
</dbReference>
<dbReference type="Pfam" id="PF00122">
    <property type="entry name" value="E1-E2_ATPase"/>
    <property type="match status" value="1"/>
</dbReference>
<comment type="function">
    <text evidence="16">Catalyzes the hydrolysis of ATP coupled with the transport of calcium.</text>
</comment>
<evidence type="ECO:0000256" key="7">
    <source>
        <dbReference type="ARBA" id="ARBA00022741"/>
    </source>
</evidence>
<dbReference type="InterPro" id="IPR023298">
    <property type="entry name" value="ATPase_P-typ_TM_dom_sf"/>
</dbReference>
<feature type="transmembrane region" description="Helical" evidence="16">
    <location>
        <begin position="989"/>
        <end position="1010"/>
    </location>
</feature>
<feature type="compositionally biased region" description="Polar residues" evidence="17">
    <location>
        <begin position="1139"/>
        <end position="1149"/>
    </location>
</feature>
<evidence type="ECO:0000256" key="6">
    <source>
        <dbReference type="ARBA" id="ARBA00022723"/>
    </source>
</evidence>
<keyword evidence="3 16" id="KW-0813">Transport</keyword>
<dbReference type="Gene3D" id="1.20.1110.10">
    <property type="entry name" value="Calcium-transporting ATPase, transmembrane domain"/>
    <property type="match status" value="2"/>
</dbReference>
<dbReference type="Gene3D" id="3.40.1110.10">
    <property type="entry name" value="Calcium-transporting ATPase, cytoplasmic domain N"/>
    <property type="match status" value="1"/>
</dbReference>
<dbReference type="SUPFAM" id="SSF81660">
    <property type="entry name" value="Metal cation-transporting ATPase, ATP-binding domain N"/>
    <property type="match status" value="1"/>
</dbReference>
<dbReference type="SUPFAM" id="SSF81665">
    <property type="entry name" value="Calcium ATPase, transmembrane domain M"/>
    <property type="match status" value="1"/>
</dbReference>
<dbReference type="SFLD" id="SFLDS00003">
    <property type="entry name" value="Haloacid_Dehalogenase"/>
    <property type="match status" value="1"/>
</dbReference>
<evidence type="ECO:0000256" key="17">
    <source>
        <dbReference type="SAM" id="MobiDB-lite"/>
    </source>
</evidence>
<feature type="domain" description="Cation-transporting P-type ATPase N-terminal" evidence="18">
    <location>
        <begin position="28"/>
        <end position="100"/>
    </location>
</feature>
<feature type="transmembrane region" description="Helical" evidence="16">
    <location>
        <begin position="1022"/>
        <end position="1042"/>
    </location>
</feature>
<dbReference type="SMART" id="SM00831">
    <property type="entry name" value="Cation_ATPase_N"/>
    <property type="match status" value="1"/>
</dbReference>
<keyword evidence="4 16" id="KW-0109">Calcium transport</keyword>
<evidence type="ECO:0000313" key="19">
    <source>
        <dbReference type="EMBL" id="WIA21838.1"/>
    </source>
</evidence>
<dbReference type="SFLD" id="SFLDF00027">
    <property type="entry name" value="p-type_atpase"/>
    <property type="match status" value="1"/>
</dbReference>
<dbReference type="EMBL" id="CP126221">
    <property type="protein sequence ID" value="WIA21838.1"/>
    <property type="molecule type" value="Genomic_DNA"/>
</dbReference>
<evidence type="ECO:0000256" key="9">
    <source>
        <dbReference type="ARBA" id="ARBA00022840"/>
    </source>
</evidence>
<dbReference type="PROSITE" id="PS00154">
    <property type="entry name" value="ATPASE_E1_E2"/>
    <property type="match status" value="1"/>
</dbReference>
<feature type="region of interest" description="Disordered" evidence="17">
    <location>
        <begin position="1109"/>
        <end position="1149"/>
    </location>
</feature>
<dbReference type="InterPro" id="IPR036412">
    <property type="entry name" value="HAD-like_sf"/>
</dbReference>
<dbReference type="InterPro" id="IPR006068">
    <property type="entry name" value="ATPase_P-typ_cation-transptr_C"/>
</dbReference>
<feature type="transmembrane region" description="Helical" evidence="16">
    <location>
        <begin position="949"/>
        <end position="969"/>
    </location>
</feature>
<dbReference type="InterPro" id="IPR044492">
    <property type="entry name" value="P_typ_ATPase_HD_dom"/>
</dbReference>
<evidence type="ECO:0000256" key="8">
    <source>
        <dbReference type="ARBA" id="ARBA00022837"/>
    </source>
</evidence>